<dbReference type="AlphaFoldDB" id="A0AAW0HEL2"/>
<sequence>MQPLAPTPTRWLSCGQAAPGSRSGVSGDTNLALRGSETEARRSLRSPTCLLKTRSRDPGGLNASRLPQPLQSRGDAESWGRAAVVRGGAGKRGKNTSGNQTVSAWLRPPV</sequence>
<protein>
    <submittedName>
        <fullName evidence="2">Uncharacterized protein</fullName>
    </submittedName>
</protein>
<organism evidence="2 3">
    <name type="scientific">Myodes glareolus</name>
    <name type="common">Bank vole</name>
    <name type="synonym">Clethrionomys glareolus</name>
    <dbReference type="NCBI Taxonomy" id="447135"/>
    <lineage>
        <taxon>Eukaryota</taxon>
        <taxon>Metazoa</taxon>
        <taxon>Chordata</taxon>
        <taxon>Craniata</taxon>
        <taxon>Vertebrata</taxon>
        <taxon>Euteleostomi</taxon>
        <taxon>Mammalia</taxon>
        <taxon>Eutheria</taxon>
        <taxon>Euarchontoglires</taxon>
        <taxon>Glires</taxon>
        <taxon>Rodentia</taxon>
        <taxon>Myomorpha</taxon>
        <taxon>Muroidea</taxon>
        <taxon>Cricetidae</taxon>
        <taxon>Arvicolinae</taxon>
        <taxon>Myodes</taxon>
    </lineage>
</organism>
<name>A0AAW0HEL2_MYOGA</name>
<dbReference type="EMBL" id="JBBHLL010000586">
    <property type="protein sequence ID" value="KAK7799880.1"/>
    <property type="molecule type" value="Genomic_DNA"/>
</dbReference>
<comment type="caution">
    <text evidence="2">The sequence shown here is derived from an EMBL/GenBank/DDBJ whole genome shotgun (WGS) entry which is preliminary data.</text>
</comment>
<accession>A0AAW0HEL2</accession>
<reference evidence="2 3" key="1">
    <citation type="journal article" date="2023" name="bioRxiv">
        <title>Conserved and derived expression patterns and positive selection on dental genes reveal complex evolutionary context of ever-growing rodent molars.</title>
        <authorList>
            <person name="Calamari Z.T."/>
            <person name="Song A."/>
            <person name="Cohen E."/>
            <person name="Akter M."/>
            <person name="Roy R.D."/>
            <person name="Hallikas O."/>
            <person name="Christensen M.M."/>
            <person name="Li P."/>
            <person name="Marangoni P."/>
            <person name="Jernvall J."/>
            <person name="Klein O.D."/>
        </authorList>
    </citation>
    <scope>NUCLEOTIDE SEQUENCE [LARGE SCALE GENOMIC DNA]</scope>
    <source>
        <strain evidence="2">V071</strain>
    </source>
</reference>
<evidence type="ECO:0000313" key="2">
    <source>
        <dbReference type="EMBL" id="KAK7799880.1"/>
    </source>
</evidence>
<dbReference type="Proteomes" id="UP001488838">
    <property type="component" value="Unassembled WGS sequence"/>
</dbReference>
<keyword evidence="3" id="KW-1185">Reference proteome</keyword>
<proteinExistence type="predicted"/>
<gene>
    <name evidence="2" type="ORF">U0070_022374</name>
</gene>
<feature type="region of interest" description="Disordered" evidence="1">
    <location>
        <begin position="1"/>
        <end position="110"/>
    </location>
</feature>
<evidence type="ECO:0000313" key="3">
    <source>
        <dbReference type="Proteomes" id="UP001488838"/>
    </source>
</evidence>
<evidence type="ECO:0000256" key="1">
    <source>
        <dbReference type="SAM" id="MobiDB-lite"/>
    </source>
</evidence>